<evidence type="ECO:0000256" key="2">
    <source>
        <dbReference type="ARBA" id="ARBA00022729"/>
    </source>
</evidence>
<reference evidence="4 5" key="1">
    <citation type="journal article" date="2014" name="Int. J. Syst. Evol. Microbiol.">
        <title>Complete genome sequence of Corynebacterium casei LMG S-19264T (=DSM 44701T), isolated from a smear-ripened cheese.</title>
        <authorList>
            <consortium name="US DOE Joint Genome Institute (JGI-PGF)"/>
            <person name="Walter F."/>
            <person name="Albersmeier A."/>
            <person name="Kalinowski J."/>
            <person name="Ruckert C."/>
        </authorList>
    </citation>
    <scope>NUCLEOTIDE SEQUENCE [LARGE SCALE GENOMIC DNA]</scope>
    <source>
        <strain evidence="4 5">CGMCC 4.7215</strain>
    </source>
</reference>
<dbReference type="PROSITE" id="PS51318">
    <property type="entry name" value="TAT"/>
    <property type="match status" value="1"/>
</dbReference>
<sequence>MNDEDEHSTATPTRRDYVKYGSAIIGGGLLSGCSEESGPESSATQTTAGDTTTPGETTTLEDDSYSVTLSPMDEVIFEEVPETAYAYSPHYADMAVAFGHRDAIASLGSPDAYVTSMNYYYDAIDGASIESDDLRAVWSDGVDKELFYDLDADVHFQDPCWLTSFAQNWEQEDIEEVRENIGPWFGNRYSREHTQPPEGCREDYRYYTLWELSERVAGVFREGRRFEAFRSEYEELYGRIRANLPPESERPTVGLIVFSDGTFRPYKLNNPGFAKAHLRPFGVQDAFADSDQTYDENEDGRLDYEAMLAANPDVILHSQGISGFFDVAAIRKTLEDHSVGSELTAVQNDRVYSSGTPFQGPLVHLFQLEMTAKQLYPDIFGEWPADGSEDSYPEIPVDERLFDRERVANIINGEF</sequence>
<dbReference type="SUPFAM" id="SSF53807">
    <property type="entry name" value="Helical backbone' metal receptor"/>
    <property type="match status" value="1"/>
</dbReference>
<dbReference type="InterPro" id="IPR006311">
    <property type="entry name" value="TAT_signal"/>
</dbReference>
<dbReference type="PANTHER" id="PTHR30532">
    <property type="entry name" value="IRON III DICITRATE-BINDING PERIPLASMIC PROTEIN"/>
    <property type="match status" value="1"/>
</dbReference>
<protein>
    <submittedName>
        <fullName evidence="4">ABC transporter substrate-binding protein</fullName>
    </submittedName>
</protein>
<gene>
    <name evidence="4" type="ORF">ACFQJ7_17220</name>
</gene>
<feature type="region of interest" description="Disordered" evidence="3">
    <location>
        <begin position="30"/>
        <end position="62"/>
    </location>
</feature>
<organism evidence="4 5">
    <name type="scientific">Halovenus rubra</name>
    <dbReference type="NCBI Taxonomy" id="869890"/>
    <lineage>
        <taxon>Archaea</taxon>
        <taxon>Methanobacteriati</taxon>
        <taxon>Methanobacteriota</taxon>
        <taxon>Stenosarchaea group</taxon>
        <taxon>Halobacteria</taxon>
        <taxon>Halobacteriales</taxon>
        <taxon>Haloarculaceae</taxon>
        <taxon>Halovenus</taxon>
    </lineage>
</organism>
<evidence type="ECO:0000313" key="5">
    <source>
        <dbReference type="Proteomes" id="UP001596414"/>
    </source>
</evidence>
<dbReference type="EMBL" id="JBHSZQ010000052">
    <property type="protein sequence ID" value="MFC7127738.1"/>
    <property type="molecule type" value="Genomic_DNA"/>
</dbReference>
<evidence type="ECO:0000256" key="3">
    <source>
        <dbReference type="SAM" id="MobiDB-lite"/>
    </source>
</evidence>
<dbReference type="Proteomes" id="UP001596414">
    <property type="component" value="Unassembled WGS sequence"/>
</dbReference>
<evidence type="ECO:0000313" key="4">
    <source>
        <dbReference type="EMBL" id="MFC7127738.1"/>
    </source>
</evidence>
<dbReference type="AlphaFoldDB" id="A0ABD5XCT0"/>
<dbReference type="InterPro" id="IPR051313">
    <property type="entry name" value="Bact_iron-sidero_bind"/>
</dbReference>
<dbReference type="Gene3D" id="3.40.50.1980">
    <property type="entry name" value="Nitrogenase molybdenum iron protein domain"/>
    <property type="match status" value="1"/>
</dbReference>
<proteinExistence type="predicted"/>
<dbReference type="RefSeq" id="WP_382269385.1">
    <property type="nucleotide sequence ID" value="NZ_JBHSZQ010000052.1"/>
</dbReference>
<comment type="caution">
    <text evidence="4">The sequence shown here is derived from an EMBL/GenBank/DDBJ whole genome shotgun (WGS) entry which is preliminary data.</text>
</comment>
<keyword evidence="2" id="KW-0732">Signal</keyword>
<evidence type="ECO:0000256" key="1">
    <source>
        <dbReference type="ARBA" id="ARBA00022448"/>
    </source>
</evidence>
<dbReference type="PANTHER" id="PTHR30532:SF1">
    <property type="entry name" value="IRON(3+)-HYDROXAMATE-BINDING PROTEIN FHUD"/>
    <property type="match status" value="1"/>
</dbReference>
<accession>A0ABD5XCT0</accession>
<keyword evidence="1" id="KW-0813">Transport</keyword>
<name>A0ABD5XCT0_9EURY</name>
<feature type="compositionally biased region" description="Low complexity" evidence="3">
    <location>
        <begin position="31"/>
        <end position="58"/>
    </location>
</feature>